<evidence type="ECO:0008006" key="4">
    <source>
        <dbReference type="Google" id="ProtNLM"/>
    </source>
</evidence>
<dbReference type="EMBL" id="CP012700">
    <property type="protein sequence ID" value="ALH82429.1"/>
    <property type="molecule type" value="Genomic_DNA"/>
</dbReference>
<organism evidence="2 3">
    <name type="scientific">Sphingopyxis macrogoltabida</name>
    <name type="common">Sphingomonas macrogoltabidus</name>
    <dbReference type="NCBI Taxonomy" id="33050"/>
    <lineage>
        <taxon>Bacteria</taxon>
        <taxon>Pseudomonadati</taxon>
        <taxon>Pseudomonadota</taxon>
        <taxon>Alphaproteobacteria</taxon>
        <taxon>Sphingomonadales</taxon>
        <taxon>Sphingomonadaceae</taxon>
        <taxon>Sphingopyxis</taxon>
    </lineage>
</organism>
<dbReference type="PROSITE" id="PS51257">
    <property type="entry name" value="PROKAR_LIPOPROTEIN"/>
    <property type="match status" value="1"/>
</dbReference>
<name>A0A0N9UZI3_SPHMC</name>
<reference evidence="2 3" key="1">
    <citation type="journal article" date="2015" name="Genome Announc.">
        <title>Complete Genome Sequence of Polypropylene Glycol- and Polyethylene Glycol-Degrading Sphingopyxis macrogoltabida Strain EY-1.</title>
        <authorList>
            <person name="Ohtsubo Y."/>
            <person name="Nagata Y."/>
            <person name="Numata M."/>
            <person name="Tsuchikane K."/>
            <person name="Hosoyama A."/>
            <person name="Yamazoe A."/>
            <person name="Tsuda M."/>
            <person name="Fujita N."/>
            <person name="Kawai F."/>
        </authorList>
    </citation>
    <scope>NUCLEOTIDE SEQUENCE [LARGE SCALE GENOMIC DNA]</scope>
    <source>
        <strain evidence="2 3">EY-1</strain>
    </source>
</reference>
<accession>A0A0N9UZI3</accession>
<feature type="region of interest" description="Disordered" evidence="1">
    <location>
        <begin position="19"/>
        <end position="71"/>
    </location>
</feature>
<gene>
    <name evidence="2" type="ORF">AN936_19330</name>
</gene>
<dbReference type="AlphaFoldDB" id="A0A0N9UZI3"/>
<evidence type="ECO:0000313" key="2">
    <source>
        <dbReference type="EMBL" id="ALH82429.1"/>
    </source>
</evidence>
<dbReference type="KEGG" id="smag:AN936_19330"/>
<evidence type="ECO:0000313" key="3">
    <source>
        <dbReference type="Proteomes" id="UP000058074"/>
    </source>
</evidence>
<evidence type="ECO:0000256" key="1">
    <source>
        <dbReference type="SAM" id="MobiDB-lite"/>
    </source>
</evidence>
<dbReference type="Proteomes" id="UP000058074">
    <property type="component" value="Chromosome"/>
</dbReference>
<dbReference type="OrthoDB" id="6057763at2"/>
<feature type="compositionally biased region" description="Low complexity" evidence="1">
    <location>
        <begin position="51"/>
        <end position="61"/>
    </location>
</feature>
<protein>
    <recommendedName>
        <fullName evidence="4">Lipoprotein</fullName>
    </recommendedName>
</protein>
<proteinExistence type="predicted"/>
<dbReference type="RefSeq" id="WP_054589478.1">
    <property type="nucleotide sequence ID" value="NZ_CP012700.1"/>
</dbReference>
<dbReference type="PATRIC" id="fig|33050.5.peg.4010"/>
<sequence>MTRFMLPAMVLLLAACSGGEDKSGPEDTAEISPLQKADRPAPETAVDGDLPEAAAEPAPTKETAETVGDGKSIPAAIRGRWALKAADCAAKRGTDLTALVIDSANLRFFESHGELARVRESGAERIVADYRFSGEGEEWDRRMQLELADGGKTLVRRDSGEGAAAEPIRYTRCAG</sequence>